<dbReference type="GO" id="GO:0055085">
    <property type="term" value="P:transmembrane transport"/>
    <property type="evidence" value="ECO:0007669"/>
    <property type="project" value="InterPro"/>
</dbReference>
<dbReference type="PANTHER" id="PTHR43848">
    <property type="entry name" value="PUTRESCINE TRANSPORT SYSTEM PERMEASE PROTEIN POTI"/>
    <property type="match status" value="1"/>
</dbReference>
<evidence type="ECO:0000313" key="11">
    <source>
        <dbReference type="Proteomes" id="UP000427769"/>
    </source>
</evidence>
<dbReference type="KEGG" id="dwd:DSCW_62350"/>
<protein>
    <recommendedName>
        <fullName evidence="9">ABC transmembrane type-1 domain-containing protein</fullName>
    </recommendedName>
</protein>
<evidence type="ECO:0000256" key="5">
    <source>
        <dbReference type="ARBA" id="ARBA00022692"/>
    </source>
</evidence>
<dbReference type="CDD" id="cd06261">
    <property type="entry name" value="TM_PBP2"/>
    <property type="match status" value="1"/>
</dbReference>
<comment type="subcellular location">
    <subcellularLocation>
        <location evidence="1 8">Cell membrane</location>
        <topology evidence="1 8">Multi-pass membrane protein</topology>
    </subcellularLocation>
</comment>
<evidence type="ECO:0000256" key="1">
    <source>
        <dbReference type="ARBA" id="ARBA00004651"/>
    </source>
</evidence>
<keyword evidence="5 8" id="KW-0812">Transmembrane</keyword>
<evidence type="ECO:0000256" key="7">
    <source>
        <dbReference type="ARBA" id="ARBA00023136"/>
    </source>
</evidence>
<evidence type="ECO:0000259" key="9">
    <source>
        <dbReference type="PROSITE" id="PS50928"/>
    </source>
</evidence>
<keyword evidence="6 8" id="KW-1133">Transmembrane helix</keyword>
<feature type="domain" description="ABC transmembrane type-1" evidence="9">
    <location>
        <begin position="65"/>
        <end position="253"/>
    </location>
</feature>
<dbReference type="AlphaFoldDB" id="A0A5K7ZCG4"/>
<name>A0A5K7ZCG4_9BACT</name>
<feature type="transmembrane region" description="Helical" evidence="8">
    <location>
        <begin position="12"/>
        <end position="34"/>
    </location>
</feature>
<dbReference type="Gene3D" id="1.10.3720.10">
    <property type="entry name" value="MetI-like"/>
    <property type="match status" value="1"/>
</dbReference>
<keyword evidence="7 8" id="KW-0472">Membrane</keyword>
<accession>A0A5K7ZCG4</accession>
<dbReference type="Pfam" id="PF00528">
    <property type="entry name" value="BPD_transp_1"/>
    <property type="match status" value="1"/>
</dbReference>
<dbReference type="SUPFAM" id="SSF161098">
    <property type="entry name" value="MetI-like"/>
    <property type="match status" value="1"/>
</dbReference>
<keyword evidence="3 8" id="KW-0813">Transport</keyword>
<dbReference type="InterPro" id="IPR035906">
    <property type="entry name" value="MetI-like_sf"/>
</dbReference>
<gene>
    <name evidence="10" type="ORF">DSCW_62350</name>
</gene>
<dbReference type="RefSeq" id="WP_155307412.1">
    <property type="nucleotide sequence ID" value="NZ_AP021875.1"/>
</dbReference>
<feature type="transmembrane region" description="Helical" evidence="8">
    <location>
        <begin position="103"/>
        <end position="124"/>
    </location>
</feature>
<feature type="transmembrane region" description="Helical" evidence="8">
    <location>
        <begin position="235"/>
        <end position="257"/>
    </location>
</feature>
<dbReference type="InterPro" id="IPR000515">
    <property type="entry name" value="MetI-like"/>
</dbReference>
<evidence type="ECO:0000256" key="6">
    <source>
        <dbReference type="ARBA" id="ARBA00022989"/>
    </source>
</evidence>
<comment type="similarity">
    <text evidence="2">Belongs to the binding-protein-dependent transport system permease family. CysTW subfamily.</text>
</comment>
<evidence type="ECO:0000256" key="2">
    <source>
        <dbReference type="ARBA" id="ARBA00007069"/>
    </source>
</evidence>
<reference evidence="10 11" key="1">
    <citation type="submission" date="2019-11" db="EMBL/GenBank/DDBJ databases">
        <title>Comparative genomics of hydrocarbon-degrading Desulfosarcina strains.</title>
        <authorList>
            <person name="Watanabe M."/>
            <person name="Kojima H."/>
            <person name="Fukui M."/>
        </authorList>
    </citation>
    <scope>NUCLEOTIDE SEQUENCE [LARGE SCALE GENOMIC DNA]</scope>
    <source>
        <strain evidence="10 11">PP31</strain>
    </source>
</reference>
<evidence type="ECO:0000256" key="4">
    <source>
        <dbReference type="ARBA" id="ARBA00022475"/>
    </source>
</evidence>
<evidence type="ECO:0000313" key="10">
    <source>
        <dbReference type="EMBL" id="BBO78818.1"/>
    </source>
</evidence>
<feature type="transmembrane region" description="Helical" evidence="8">
    <location>
        <begin position="180"/>
        <end position="202"/>
    </location>
</feature>
<evidence type="ECO:0000256" key="8">
    <source>
        <dbReference type="RuleBase" id="RU363032"/>
    </source>
</evidence>
<dbReference type="GO" id="GO:0005886">
    <property type="term" value="C:plasma membrane"/>
    <property type="evidence" value="ECO:0007669"/>
    <property type="project" value="UniProtKB-SubCell"/>
</dbReference>
<dbReference type="PROSITE" id="PS50928">
    <property type="entry name" value="ABC_TM1"/>
    <property type="match status" value="1"/>
</dbReference>
<keyword evidence="11" id="KW-1185">Reference proteome</keyword>
<feature type="transmembrane region" description="Helical" evidence="8">
    <location>
        <begin position="67"/>
        <end position="91"/>
    </location>
</feature>
<keyword evidence="4" id="KW-1003">Cell membrane</keyword>
<evidence type="ECO:0000256" key="3">
    <source>
        <dbReference type="ARBA" id="ARBA00022448"/>
    </source>
</evidence>
<proteinExistence type="inferred from homology"/>
<sequence>MKSFFSGTFLLKWFTIAVYIFIFAPILVVILMSFHPNEIVSFPMPGFSLKWYEKFISNYSLLRALRVSLTLGLASALVSGVIGTLAAFAIVRSNFRIKALLNAMTFAPMVISGVVLGVALLSFYDALNFPRGFVGLVIAHTLFSLPYVVVVVSSRLAGFDRSIEEAAMNLGANRWQTFKSITLPLISPGIIGGMLLAFTISFDEFPATQFLSTPSTATVPIRIFSMIKTELNPQINVLAAIMIAVTIGVPMIAQYFLKNK</sequence>
<dbReference type="PANTHER" id="PTHR43848:SF2">
    <property type="entry name" value="PUTRESCINE TRANSPORT SYSTEM PERMEASE PROTEIN POTI"/>
    <property type="match status" value="1"/>
</dbReference>
<feature type="transmembrane region" description="Helical" evidence="8">
    <location>
        <begin position="136"/>
        <end position="159"/>
    </location>
</feature>
<dbReference type="EMBL" id="AP021875">
    <property type="protein sequence ID" value="BBO78818.1"/>
    <property type="molecule type" value="Genomic_DNA"/>
</dbReference>
<dbReference type="InterPro" id="IPR051789">
    <property type="entry name" value="Bact_Polyamine_Transport"/>
</dbReference>
<organism evidence="10 11">
    <name type="scientific">Desulfosarcina widdelii</name>
    <dbReference type="NCBI Taxonomy" id="947919"/>
    <lineage>
        <taxon>Bacteria</taxon>
        <taxon>Pseudomonadati</taxon>
        <taxon>Thermodesulfobacteriota</taxon>
        <taxon>Desulfobacteria</taxon>
        <taxon>Desulfobacterales</taxon>
        <taxon>Desulfosarcinaceae</taxon>
        <taxon>Desulfosarcina</taxon>
    </lineage>
</organism>
<dbReference type="Proteomes" id="UP000427769">
    <property type="component" value="Chromosome"/>
</dbReference>
<dbReference type="OrthoDB" id="9809681at2"/>